<proteinExistence type="predicted"/>
<dbReference type="EMBL" id="BSPO01000003">
    <property type="protein sequence ID" value="GLS84115.1"/>
    <property type="molecule type" value="Genomic_DNA"/>
</dbReference>
<keyword evidence="1" id="KW-0732">Signal</keyword>
<feature type="chain" id="PRO_5041261829" description="Ricin B lectin domain-containing protein" evidence="1">
    <location>
        <begin position="24"/>
        <end position="169"/>
    </location>
</feature>
<dbReference type="SUPFAM" id="SSF50370">
    <property type="entry name" value="Ricin B-like lectins"/>
    <property type="match status" value="1"/>
</dbReference>
<dbReference type="InterPro" id="IPR035992">
    <property type="entry name" value="Ricin_B-like_lectins"/>
</dbReference>
<accession>A0AA37TWA9</accession>
<comment type="caution">
    <text evidence="2">The sequence shown here is derived from an EMBL/GenBank/DDBJ whole genome shotgun (WGS) entry which is preliminary data.</text>
</comment>
<organism evidence="2 3">
    <name type="scientific">Paraferrimonas haliotis</name>
    <dbReference type="NCBI Taxonomy" id="2013866"/>
    <lineage>
        <taxon>Bacteria</taxon>
        <taxon>Pseudomonadati</taxon>
        <taxon>Pseudomonadota</taxon>
        <taxon>Gammaproteobacteria</taxon>
        <taxon>Alteromonadales</taxon>
        <taxon>Ferrimonadaceae</taxon>
        <taxon>Paraferrimonas</taxon>
    </lineage>
</organism>
<dbReference type="RefSeq" id="WP_095498400.1">
    <property type="nucleotide sequence ID" value="NZ_BSPO01000003.1"/>
</dbReference>
<sequence length="169" mass="18749">MKTRARNTAIIVFCLTLSNVSFGQLESGLPQSFTILRQAAHQCLAPIANSIREGSRVNFQACSEQLPQVWRFNDAGQIAHQLSGHCLGTYNNSNQLSLIDCDSNRAQRTGKQINYISFPEPKPIQSVQKGTCTTFSTGSKEVRLMDFECPKEAPQQFWVIQAALVSPTQ</sequence>
<feature type="signal peptide" evidence="1">
    <location>
        <begin position="1"/>
        <end position="23"/>
    </location>
</feature>
<evidence type="ECO:0000313" key="3">
    <source>
        <dbReference type="Proteomes" id="UP001157439"/>
    </source>
</evidence>
<evidence type="ECO:0000256" key="1">
    <source>
        <dbReference type="SAM" id="SignalP"/>
    </source>
</evidence>
<evidence type="ECO:0000313" key="2">
    <source>
        <dbReference type="EMBL" id="GLS84115.1"/>
    </source>
</evidence>
<gene>
    <name evidence="2" type="ORF">GCM10007894_20920</name>
</gene>
<dbReference type="Proteomes" id="UP001157439">
    <property type="component" value="Unassembled WGS sequence"/>
</dbReference>
<protein>
    <recommendedName>
        <fullName evidence="4">Ricin B lectin domain-containing protein</fullName>
    </recommendedName>
</protein>
<keyword evidence="3" id="KW-1185">Reference proteome</keyword>
<reference evidence="2 3" key="1">
    <citation type="journal article" date="2014" name="Int. J. Syst. Evol. Microbiol.">
        <title>Complete genome sequence of Corynebacterium casei LMG S-19264T (=DSM 44701T), isolated from a smear-ripened cheese.</title>
        <authorList>
            <consortium name="US DOE Joint Genome Institute (JGI-PGF)"/>
            <person name="Walter F."/>
            <person name="Albersmeier A."/>
            <person name="Kalinowski J."/>
            <person name="Ruckert C."/>
        </authorList>
    </citation>
    <scope>NUCLEOTIDE SEQUENCE [LARGE SCALE GENOMIC DNA]</scope>
    <source>
        <strain evidence="2 3">NBRC 112785</strain>
    </source>
</reference>
<evidence type="ECO:0008006" key="4">
    <source>
        <dbReference type="Google" id="ProtNLM"/>
    </source>
</evidence>
<dbReference type="Gene3D" id="2.80.10.50">
    <property type="match status" value="1"/>
</dbReference>
<dbReference type="PROSITE" id="PS50231">
    <property type="entry name" value="RICIN_B_LECTIN"/>
    <property type="match status" value="1"/>
</dbReference>
<dbReference type="AlphaFoldDB" id="A0AA37TWA9"/>
<name>A0AA37TWA9_9GAMM</name>